<proteinExistence type="predicted"/>
<reference evidence="2" key="2">
    <citation type="submission" date="2021-09" db="EMBL/GenBank/DDBJ databases">
        <authorList>
            <person name="Gilroy R."/>
        </authorList>
    </citation>
    <scope>NUCLEOTIDE SEQUENCE</scope>
    <source>
        <strain evidence="2">ChiHjej13B12-14962</strain>
    </source>
</reference>
<keyword evidence="1" id="KW-0472">Membrane</keyword>
<reference evidence="2" key="1">
    <citation type="journal article" date="2021" name="PeerJ">
        <title>Extensive microbial diversity within the chicken gut microbiome revealed by metagenomics and culture.</title>
        <authorList>
            <person name="Gilroy R."/>
            <person name="Ravi A."/>
            <person name="Getino M."/>
            <person name="Pursley I."/>
            <person name="Horton D.L."/>
            <person name="Alikhan N.F."/>
            <person name="Baker D."/>
            <person name="Gharbi K."/>
            <person name="Hall N."/>
            <person name="Watson M."/>
            <person name="Adriaenssens E.M."/>
            <person name="Foster-Nyarko E."/>
            <person name="Jarju S."/>
            <person name="Secka A."/>
            <person name="Antonio M."/>
            <person name="Oren A."/>
            <person name="Chaudhuri R.R."/>
            <person name="La Ragione R."/>
            <person name="Hildebrand F."/>
            <person name="Pallen M.J."/>
        </authorList>
    </citation>
    <scope>NUCLEOTIDE SEQUENCE</scope>
    <source>
        <strain evidence="2">ChiHjej13B12-14962</strain>
    </source>
</reference>
<dbReference type="RefSeq" id="WP_303902221.1">
    <property type="nucleotide sequence ID" value="NZ_DYXC01000029.1"/>
</dbReference>
<dbReference type="NCBIfam" id="NF033493">
    <property type="entry name" value="MetS_like_NSS"/>
    <property type="match status" value="1"/>
</dbReference>
<protein>
    <submittedName>
        <fullName evidence="2">Methionine/alanine import family NSS transporter small subunit</fullName>
    </submittedName>
</protein>
<feature type="transmembrane region" description="Helical" evidence="1">
    <location>
        <begin position="6"/>
        <end position="25"/>
    </location>
</feature>
<keyword evidence="1" id="KW-1133">Transmembrane helix</keyword>
<dbReference type="Proteomes" id="UP000703315">
    <property type="component" value="Unassembled WGS sequence"/>
</dbReference>
<accession>A0A921K6U6</accession>
<sequence>MSPIAIVMMIIACVTVFGGVVFAMINLQRHPDEVSGEFGEAEGEILGGKTL</sequence>
<name>A0A921K6U6_9MICC</name>
<dbReference type="AlphaFoldDB" id="A0A921K6U6"/>
<gene>
    <name evidence="2" type="ORF">K8V32_02260</name>
</gene>
<dbReference type="Pfam" id="PF16951">
    <property type="entry name" value="MaAIMP_sms"/>
    <property type="match status" value="1"/>
</dbReference>
<dbReference type="InterPro" id="IPR031596">
    <property type="entry name" value="MaAIMP_sms"/>
</dbReference>
<evidence type="ECO:0000256" key="1">
    <source>
        <dbReference type="SAM" id="Phobius"/>
    </source>
</evidence>
<organism evidence="2 3">
    <name type="scientific">Enteractinococcus helveticum</name>
    <dbReference type="NCBI Taxonomy" id="1837282"/>
    <lineage>
        <taxon>Bacteria</taxon>
        <taxon>Bacillati</taxon>
        <taxon>Actinomycetota</taxon>
        <taxon>Actinomycetes</taxon>
        <taxon>Micrococcales</taxon>
        <taxon>Micrococcaceae</taxon>
    </lineage>
</organism>
<dbReference type="EMBL" id="DYXC01000029">
    <property type="protein sequence ID" value="HJF13611.1"/>
    <property type="molecule type" value="Genomic_DNA"/>
</dbReference>
<evidence type="ECO:0000313" key="3">
    <source>
        <dbReference type="Proteomes" id="UP000703315"/>
    </source>
</evidence>
<keyword evidence="1" id="KW-0812">Transmembrane</keyword>
<evidence type="ECO:0000313" key="2">
    <source>
        <dbReference type="EMBL" id="HJF13611.1"/>
    </source>
</evidence>
<comment type="caution">
    <text evidence="2">The sequence shown here is derived from an EMBL/GenBank/DDBJ whole genome shotgun (WGS) entry which is preliminary data.</text>
</comment>